<keyword evidence="3 6" id="KW-0863">Zinc-finger</keyword>
<dbReference type="EMBL" id="QKKF02038097">
    <property type="protein sequence ID" value="RZF31855.1"/>
    <property type="molecule type" value="Genomic_DNA"/>
</dbReference>
<dbReference type="PROSITE" id="PS51058">
    <property type="entry name" value="ZF_CXXC"/>
    <property type="match status" value="1"/>
</dbReference>
<keyword evidence="2" id="KW-0479">Metal-binding</keyword>
<dbReference type="Pfam" id="PF12047">
    <property type="entry name" value="DNMT1-RFD"/>
    <property type="match status" value="1"/>
</dbReference>
<dbReference type="InterPro" id="IPR022702">
    <property type="entry name" value="Cytosine_MeTrfase1_RFD"/>
</dbReference>
<dbReference type="GO" id="GO:0008270">
    <property type="term" value="F:zinc ion binding"/>
    <property type="evidence" value="ECO:0007669"/>
    <property type="project" value="UniProtKB-KW"/>
</dbReference>
<evidence type="ECO:0008006" key="12">
    <source>
        <dbReference type="Google" id="ProtNLM"/>
    </source>
</evidence>
<dbReference type="Proteomes" id="UP000291343">
    <property type="component" value="Unassembled WGS sequence"/>
</dbReference>
<dbReference type="PANTHER" id="PTHR10629:SF52">
    <property type="entry name" value="DNA (CYTOSINE-5)-METHYLTRANSFERASE 1"/>
    <property type="match status" value="1"/>
</dbReference>
<dbReference type="Pfam" id="PF01426">
    <property type="entry name" value="BAH"/>
    <property type="match status" value="1"/>
</dbReference>
<dbReference type="SMR" id="A0A482WDR8"/>
<protein>
    <recommendedName>
        <fullName evidence="12">CXXC-type domain-containing protein</fullName>
    </recommendedName>
</protein>
<feature type="compositionally biased region" description="Polar residues" evidence="7">
    <location>
        <begin position="135"/>
        <end position="145"/>
    </location>
</feature>
<feature type="compositionally biased region" description="Polar residues" evidence="7">
    <location>
        <begin position="169"/>
        <end position="179"/>
    </location>
</feature>
<gene>
    <name evidence="10" type="ORF">LSTR_LSTR009502</name>
</gene>
<evidence type="ECO:0000256" key="2">
    <source>
        <dbReference type="ARBA" id="ARBA00022723"/>
    </source>
</evidence>
<dbReference type="Gene3D" id="2.30.30.490">
    <property type="match status" value="1"/>
</dbReference>
<dbReference type="GO" id="GO:0003682">
    <property type="term" value="F:chromatin binding"/>
    <property type="evidence" value="ECO:0007669"/>
    <property type="project" value="InterPro"/>
</dbReference>
<proteinExistence type="predicted"/>
<comment type="subcellular location">
    <subcellularLocation>
        <location evidence="1">Nucleus</location>
    </subcellularLocation>
</comment>
<evidence type="ECO:0000259" key="9">
    <source>
        <dbReference type="PROSITE" id="PS51058"/>
    </source>
</evidence>
<feature type="domain" description="BAH" evidence="8">
    <location>
        <begin position="640"/>
        <end position="715"/>
    </location>
</feature>
<comment type="caution">
    <text evidence="10">The sequence shown here is derived from an EMBL/GenBank/DDBJ whole genome shotgun (WGS) entry which is preliminary data.</text>
</comment>
<dbReference type="GO" id="GO:0003677">
    <property type="term" value="F:DNA binding"/>
    <property type="evidence" value="ECO:0007669"/>
    <property type="project" value="InterPro"/>
</dbReference>
<feature type="compositionally biased region" description="Basic residues" evidence="7">
    <location>
        <begin position="206"/>
        <end position="215"/>
    </location>
</feature>
<evidence type="ECO:0000256" key="4">
    <source>
        <dbReference type="ARBA" id="ARBA00022833"/>
    </source>
</evidence>
<evidence type="ECO:0000256" key="7">
    <source>
        <dbReference type="SAM" id="MobiDB-lite"/>
    </source>
</evidence>
<evidence type="ECO:0000256" key="1">
    <source>
        <dbReference type="ARBA" id="ARBA00004123"/>
    </source>
</evidence>
<dbReference type="GO" id="GO:0003886">
    <property type="term" value="F:DNA (cytosine-5-)-methyltransferase activity"/>
    <property type="evidence" value="ECO:0007669"/>
    <property type="project" value="TreeGrafter"/>
</dbReference>
<feature type="compositionally biased region" description="Basic and acidic residues" evidence="7">
    <location>
        <begin position="184"/>
        <end position="195"/>
    </location>
</feature>
<evidence type="ECO:0000259" key="8">
    <source>
        <dbReference type="PROSITE" id="PS51038"/>
    </source>
</evidence>
<accession>A0A482WDR8</accession>
<dbReference type="Pfam" id="PF02008">
    <property type="entry name" value="zf-CXXC"/>
    <property type="match status" value="1"/>
</dbReference>
<dbReference type="GO" id="GO:0005634">
    <property type="term" value="C:nucleus"/>
    <property type="evidence" value="ECO:0007669"/>
    <property type="project" value="UniProtKB-SubCell"/>
</dbReference>
<dbReference type="Pfam" id="PF06464">
    <property type="entry name" value="DMAP_binding"/>
    <property type="match status" value="1"/>
</dbReference>
<feature type="compositionally biased region" description="Basic and acidic residues" evidence="7">
    <location>
        <begin position="120"/>
        <end position="132"/>
    </location>
</feature>
<organism evidence="10 11">
    <name type="scientific">Laodelphax striatellus</name>
    <name type="common">Small brown planthopper</name>
    <name type="synonym">Delphax striatella</name>
    <dbReference type="NCBI Taxonomy" id="195883"/>
    <lineage>
        <taxon>Eukaryota</taxon>
        <taxon>Metazoa</taxon>
        <taxon>Ecdysozoa</taxon>
        <taxon>Arthropoda</taxon>
        <taxon>Hexapoda</taxon>
        <taxon>Insecta</taxon>
        <taxon>Pterygota</taxon>
        <taxon>Neoptera</taxon>
        <taxon>Paraneoptera</taxon>
        <taxon>Hemiptera</taxon>
        <taxon>Auchenorrhyncha</taxon>
        <taxon>Fulgoroidea</taxon>
        <taxon>Delphacidae</taxon>
        <taxon>Criomorphinae</taxon>
        <taxon>Laodelphax</taxon>
    </lineage>
</organism>
<dbReference type="OrthoDB" id="5376140at2759"/>
<dbReference type="InterPro" id="IPR002857">
    <property type="entry name" value="Znf_CXXC"/>
</dbReference>
<sequence>MTELESEYQEGDLTAKGYCKRKWKLLEPFIEKSFSEQVSLLQSRLENAKLSETDYVKEMMKLLNIELDDQPKDDSSESSIIDEREIKLEDETETLRTTPQNSTVESPRLVVKIERCDMETNGKIRSNDESHRTRQNGVDATQRKISSMLLPVKGEPKTNGNDVEKSNDDNNCNLPSTEVASDGENPKLDSPKSEEIESDPEESGNIKKRRKKNNHHVLQSKIIRSANQKKNVNHPQPAKCRECHQILNSPDTIAYAGHPNGSVEEFIALTDPKLSLFTGDENFVSEQDERPQNKITHFSVYDKEGHLCSFDSGLIERNVLLFFSGYIKAIYEESPEPEDGVAAHDIGPINEWWLSGFDGGEKALIGFSTPYADYYLMQPSPDYQPIFDTVKEKIYMGKLVIDFLLDNDNPSYEDLINMLQTTVPPPGLVSLSEDSLLRHAQFICDQVSSFDSASDRQFEDEGLITTNCMRVLVQLAGVTLGKRRAMRRAELKEVKQKNKDWTKATTTDLVRGVFESMFEHQLDANSNVKVKERRLRCGVCEACQQPDCGTCISCKDMVKFGGSGRSKQSCVNRRCPNKAVQEADDDNSDAEDTNIPAPAPIAQRTIQVKSNKKKSATWLGEATHLAKKKTFYEKVLVAEQEITRGDVVLIDPNEPGVPLLVGIVMYMWHDNFSKEQMFHAQWFCRAIDTVLGETSDNQELFLYTRMWGCSNKLYI</sequence>
<keyword evidence="11" id="KW-1185">Reference proteome</keyword>
<evidence type="ECO:0000313" key="10">
    <source>
        <dbReference type="EMBL" id="RZF31855.1"/>
    </source>
</evidence>
<dbReference type="AlphaFoldDB" id="A0A482WDR8"/>
<dbReference type="InterPro" id="IPR010506">
    <property type="entry name" value="DMAP1-bd"/>
</dbReference>
<dbReference type="InParanoid" id="A0A482WDR8"/>
<dbReference type="InterPro" id="IPR050390">
    <property type="entry name" value="C5-Methyltransferase"/>
</dbReference>
<feature type="domain" description="CXXC-type" evidence="9">
    <location>
        <begin position="530"/>
        <end position="576"/>
    </location>
</feature>
<dbReference type="PANTHER" id="PTHR10629">
    <property type="entry name" value="CYTOSINE-SPECIFIC METHYLTRANSFERASE"/>
    <property type="match status" value="1"/>
</dbReference>
<feature type="region of interest" description="Disordered" evidence="7">
    <location>
        <begin position="120"/>
        <end position="216"/>
    </location>
</feature>
<dbReference type="InterPro" id="IPR043151">
    <property type="entry name" value="BAH_sf"/>
</dbReference>
<feature type="compositionally biased region" description="Polar residues" evidence="7">
    <location>
        <begin position="95"/>
        <end position="105"/>
    </location>
</feature>
<reference evidence="10 11" key="1">
    <citation type="journal article" date="2017" name="Gigascience">
        <title>Genome sequence of the small brown planthopper, Laodelphax striatellus.</title>
        <authorList>
            <person name="Zhu J."/>
            <person name="Jiang F."/>
            <person name="Wang X."/>
            <person name="Yang P."/>
            <person name="Bao Y."/>
            <person name="Zhao W."/>
            <person name="Wang W."/>
            <person name="Lu H."/>
            <person name="Wang Q."/>
            <person name="Cui N."/>
            <person name="Li J."/>
            <person name="Chen X."/>
            <person name="Luo L."/>
            <person name="Yu J."/>
            <person name="Kang L."/>
            <person name="Cui F."/>
        </authorList>
    </citation>
    <scope>NUCLEOTIDE SEQUENCE [LARGE SCALE GENOMIC DNA]</scope>
    <source>
        <strain evidence="10">Lst14</strain>
    </source>
</reference>
<evidence type="ECO:0000256" key="6">
    <source>
        <dbReference type="PROSITE-ProRule" id="PRU00509"/>
    </source>
</evidence>
<dbReference type="Gene3D" id="1.10.10.2230">
    <property type="match status" value="1"/>
</dbReference>
<feature type="compositionally biased region" description="Basic and acidic residues" evidence="7">
    <location>
        <begin position="69"/>
        <end position="89"/>
    </location>
</feature>
<keyword evidence="5" id="KW-0539">Nucleus</keyword>
<evidence type="ECO:0000256" key="5">
    <source>
        <dbReference type="ARBA" id="ARBA00023242"/>
    </source>
</evidence>
<evidence type="ECO:0000313" key="11">
    <source>
        <dbReference type="Proteomes" id="UP000291343"/>
    </source>
</evidence>
<feature type="region of interest" description="Disordered" evidence="7">
    <location>
        <begin position="67"/>
        <end position="108"/>
    </location>
</feature>
<dbReference type="PROSITE" id="PS51038">
    <property type="entry name" value="BAH"/>
    <property type="match status" value="1"/>
</dbReference>
<keyword evidence="4" id="KW-0862">Zinc</keyword>
<dbReference type="GO" id="GO:0044027">
    <property type="term" value="P:negative regulation of gene expression via chromosomal CpG island methylation"/>
    <property type="evidence" value="ECO:0007669"/>
    <property type="project" value="TreeGrafter"/>
</dbReference>
<dbReference type="STRING" id="195883.A0A482WDR8"/>
<name>A0A482WDR8_LAOST</name>
<dbReference type="InterPro" id="IPR001025">
    <property type="entry name" value="BAH_dom"/>
</dbReference>
<evidence type="ECO:0000256" key="3">
    <source>
        <dbReference type="ARBA" id="ARBA00022771"/>
    </source>
</evidence>